<dbReference type="SUPFAM" id="SSF56784">
    <property type="entry name" value="HAD-like"/>
    <property type="match status" value="1"/>
</dbReference>
<reference evidence="1" key="1">
    <citation type="submission" date="2022-10" db="EMBL/GenBank/DDBJ databases">
        <title>Tapping the CABI collections for fungal endophytes: first genome assemblies for Collariella, Neodidymelliopsis, Ascochyta clinopodiicola, Didymella pomorum, Didymosphaeria variabile, Neocosmospora piperis and Neocucurbitaria cava.</title>
        <authorList>
            <person name="Hill R."/>
        </authorList>
    </citation>
    <scope>NUCLEOTIDE SEQUENCE</scope>
    <source>
        <strain evidence="1">IMI 356814</strain>
    </source>
</reference>
<evidence type="ECO:0000313" key="2">
    <source>
        <dbReference type="Proteomes" id="UP001140560"/>
    </source>
</evidence>
<dbReference type="OrthoDB" id="10255128at2759"/>
<dbReference type="Proteomes" id="UP001140560">
    <property type="component" value="Unassembled WGS sequence"/>
</dbReference>
<sequence>MSTLPRHPTYINPRQPIHWVLDWDGTITKHDTLDALVNISASIKPDFPVQKFWEDLTQSYMDDYTATLANLAPGGILPKTIEEEIALIRKLRAVEQRSLHRVSLSGIFAGLTTSAINAGIRECISSGQIGLRRGFAQFFESMQTDKTDASGQHKSKSQLSILSVNWSQHFIASCLRAFNTPIPASSILSNELQNLTQNLPSNGHIGPSNSASMMIVSSDDKLRCLERLKQEREASSSSPQDTSTSSIPIVYVGDSLTDIECLLAADLGICIRDEPMGSGQRKLAELDRLGVKVPRLKDWREADEWNVVWARDFVEIREWVEGLEEESGEARD</sequence>
<protein>
    <submittedName>
        <fullName evidence="1">Uncharacterized protein</fullName>
    </submittedName>
</protein>
<dbReference type="PANTHER" id="PTHR28181:SF1">
    <property type="entry name" value="COLD TOLERANCE PROTEIN 1"/>
    <property type="match status" value="1"/>
</dbReference>
<dbReference type="PANTHER" id="PTHR28181">
    <property type="entry name" value="UPF0655 PROTEIN YCR015C"/>
    <property type="match status" value="1"/>
</dbReference>
<dbReference type="EMBL" id="JAPEUY010000008">
    <property type="protein sequence ID" value="KAJ4370689.1"/>
    <property type="molecule type" value="Genomic_DNA"/>
</dbReference>
<gene>
    <name evidence="1" type="ORF">N0V83_005210</name>
</gene>
<comment type="caution">
    <text evidence="1">The sequence shown here is derived from an EMBL/GenBank/DDBJ whole genome shotgun (WGS) entry which is preliminary data.</text>
</comment>
<organism evidence="1 2">
    <name type="scientific">Neocucurbitaria cava</name>
    <dbReference type="NCBI Taxonomy" id="798079"/>
    <lineage>
        <taxon>Eukaryota</taxon>
        <taxon>Fungi</taxon>
        <taxon>Dikarya</taxon>
        <taxon>Ascomycota</taxon>
        <taxon>Pezizomycotina</taxon>
        <taxon>Dothideomycetes</taxon>
        <taxon>Pleosporomycetidae</taxon>
        <taxon>Pleosporales</taxon>
        <taxon>Pleosporineae</taxon>
        <taxon>Cucurbitariaceae</taxon>
        <taxon>Neocucurbitaria</taxon>
    </lineage>
</organism>
<dbReference type="InterPro" id="IPR036412">
    <property type="entry name" value="HAD-like_sf"/>
</dbReference>
<dbReference type="AlphaFoldDB" id="A0A9W8Y987"/>
<keyword evidence="2" id="KW-1185">Reference proteome</keyword>
<name>A0A9W8Y987_9PLEO</name>
<dbReference type="Gene3D" id="3.40.50.1000">
    <property type="entry name" value="HAD superfamily/HAD-like"/>
    <property type="match status" value="1"/>
</dbReference>
<proteinExistence type="predicted"/>
<dbReference type="InterPro" id="IPR023214">
    <property type="entry name" value="HAD_sf"/>
</dbReference>
<dbReference type="InterPro" id="IPR050849">
    <property type="entry name" value="HAD-like_hydrolase_phosphatase"/>
</dbReference>
<accession>A0A9W8Y987</accession>
<evidence type="ECO:0000313" key="1">
    <source>
        <dbReference type="EMBL" id="KAJ4370689.1"/>
    </source>
</evidence>